<dbReference type="EC" id="2.4.-.-" evidence="4"/>
<dbReference type="PANTHER" id="PTHR12526:SF510">
    <property type="entry name" value="D-INOSITOL 3-PHOSPHATE GLYCOSYLTRANSFERASE"/>
    <property type="match status" value="1"/>
</dbReference>
<accession>A0ABV5T594</accession>
<protein>
    <submittedName>
        <fullName evidence="4">Glycosyltransferase family 4 protein</fullName>
        <ecNumber evidence="4">2.4.-.-</ecNumber>
    </submittedName>
</protein>
<dbReference type="PANTHER" id="PTHR12526">
    <property type="entry name" value="GLYCOSYLTRANSFERASE"/>
    <property type="match status" value="1"/>
</dbReference>
<organism evidence="4 5">
    <name type="scientific">Microbacterium terregens</name>
    <dbReference type="NCBI Taxonomy" id="69363"/>
    <lineage>
        <taxon>Bacteria</taxon>
        <taxon>Bacillati</taxon>
        <taxon>Actinomycetota</taxon>
        <taxon>Actinomycetes</taxon>
        <taxon>Micrococcales</taxon>
        <taxon>Microbacteriaceae</taxon>
        <taxon>Microbacterium</taxon>
    </lineage>
</organism>
<reference evidence="4 5" key="1">
    <citation type="submission" date="2024-09" db="EMBL/GenBank/DDBJ databases">
        <authorList>
            <person name="Sun Q."/>
            <person name="Mori K."/>
        </authorList>
    </citation>
    <scope>NUCLEOTIDE SEQUENCE [LARGE SCALE GENOMIC DNA]</scope>
    <source>
        <strain evidence="4 5">JCM 1342</strain>
    </source>
</reference>
<dbReference type="GO" id="GO:0016757">
    <property type="term" value="F:glycosyltransferase activity"/>
    <property type="evidence" value="ECO:0007669"/>
    <property type="project" value="UniProtKB-KW"/>
</dbReference>
<evidence type="ECO:0000313" key="5">
    <source>
        <dbReference type="Proteomes" id="UP001589611"/>
    </source>
</evidence>
<evidence type="ECO:0000259" key="3">
    <source>
        <dbReference type="Pfam" id="PF00534"/>
    </source>
</evidence>
<dbReference type="EMBL" id="JBHMBE010000006">
    <property type="protein sequence ID" value="MFB9647106.1"/>
    <property type="molecule type" value="Genomic_DNA"/>
</dbReference>
<comment type="caution">
    <text evidence="4">The sequence shown here is derived from an EMBL/GenBank/DDBJ whole genome shotgun (WGS) entry which is preliminary data.</text>
</comment>
<name>A0ABV5T594_9MICO</name>
<keyword evidence="5" id="KW-1185">Reference proteome</keyword>
<sequence length="409" mass="45231">MKVLMIAPACDGEDIGEAWVAFQWARMLSEEHDLTLLTTFKRGHTPSAQQLPGVRVIEWEEPPGVGRFERLNSLMQPGYLPFYVRAQRWIRRRQAAGEQFDVAHQPVPVAMRYPSPAAGLGIPLLIGPVGGSLDSPPAFTEEEGATPWWQRLRALDAWRIRRDPLLRRTYESAACVIGVAPYVQDFLSGLRLRQFEIMSETAVHSVPAPVDRSRRDGPVRLLFVGRIVRTKGLRDVVTALGRTRDLNVTLDVVGDGNDRAACEALVAELGLSARVAFHGKVPRDDVDGFYERADVFVFPSYREPGGNVSLEAMAYGLPLIVCRRGGPGANVDDSCAFRLDADSPAQLAADVAAAIRTLVEDPDLRQRMGDAARERAARTHLWAHRLERVNRLYEEIAAPAVGSTRGRAN</sequence>
<dbReference type="InterPro" id="IPR001296">
    <property type="entry name" value="Glyco_trans_1"/>
</dbReference>
<keyword evidence="2 4" id="KW-0808">Transferase</keyword>
<evidence type="ECO:0000256" key="1">
    <source>
        <dbReference type="ARBA" id="ARBA00022676"/>
    </source>
</evidence>
<dbReference type="Pfam" id="PF00534">
    <property type="entry name" value="Glycos_transf_1"/>
    <property type="match status" value="1"/>
</dbReference>
<dbReference type="RefSeq" id="WP_344711885.1">
    <property type="nucleotide sequence ID" value="NZ_BAAAWH010000001.1"/>
</dbReference>
<proteinExistence type="predicted"/>
<evidence type="ECO:0000256" key="2">
    <source>
        <dbReference type="ARBA" id="ARBA00022679"/>
    </source>
</evidence>
<dbReference type="Proteomes" id="UP001589611">
    <property type="component" value="Unassembled WGS sequence"/>
</dbReference>
<dbReference type="Gene3D" id="3.40.50.2000">
    <property type="entry name" value="Glycogen Phosphorylase B"/>
    <property type="match status" value="2"/>
</dbReference>
<keyword evidence="1 4" id="KW-0328">Glycosyltransferase</keyword>
<feature type="domain" description="Glycosyl transferase family 1" evidence="3">
    <location>
        <begin position="215"/>
        <end position="375"/>
    </location>
</feature>
<dbReference type="SUPFAM" id="SSF53756">
    <property type="entry name" value="UDP-Glycosyltransferase/glycogen phosphorylase"/>
    <property type="match status" value="1"/>
</dbReference>
<evidence type="ECO:0000313" key="4">
    <source>
        <dbReference type="EMBL" id="MFB9647106.1"/>
    </source>
</evidence>
<gene>
    <name evidence="4" type="ORF">ACFFPJ_15015</name>
</gene>
<dbReference type="CDD" id="cd03801">
    <property type="entry name" value="GT4_PimA-like"/>
    <property type="match status" value="1"/>
</dbReference>